<dbReference type="Proteomes" id="UP000451860">
    <property type="component" value="Unassembled WGS sequence"/>
</dbReference>
<evidence type="ECO:0000313" key="16">
    <source>
        <dbReference type="Proteomes" id="UP000451860"/>
    </source>
</evidence>
<dbReference type="PROSITE" id="PS00108">
    <property type="entry name" value="PROTEIN_KINASE_ST"/>
    <property type="match status" value="1"/>
</dbReference>
<evidence type="ECO:0000259" key="14">
    <source>
        <dbReference type="PROSITE" id="PS51178"/>
    </source>
</evidence>
<accession>A0A7J5UK97</accession>
<dbReference type="SMART" id="SM00220">
    <property type="entry name" value="S_TKc"/>
    <property type="match status" value="1"/>
</dbReference>
<feature type="domain" description="PASTA" evidence="14">
    <location>
        <begin position="377"/>
        <end position="444"/>
    </location>
</feature>
<dbReference type="GO" id="GO:0045717">
    <property type="term" value="P:negative regulation of fatty acid biosynthetic process"/>
    <property type="evidence" value="ECO:0007669"/>
    <property type="project" value="UniProtKB-ARBA"/>
</dbReference>
<dbReference type="PANTHER" id="PTHR43289">
    <property type="entry name" value="MITOGEN-ACTIVATED PROTEIN KINASE KINASE KINASE 20-RELATED"/>
    <property type="match status" value="1"/>
</dbReference>
<evidence type="ECO:0000256" key="11">
    <source>
        <dbReference type="SAM" id="MobiDB-lite"/>
    </source>
</evidence>
<dbReference type="GO" id="GO:0004674">
    <property type="term" value="F:protein serine/threonine kinase activity"/>
    <property type="evidence" value="ECO:0007669"/>
    <property type="project" value="UniProtKB-KW"/>
</dbReference>
<feature type="compositionally biased region" description="Polar residues" evidence="11">
    <location>
        <begin position="574"/>
        <end position="590"/>
    </location>
</feature>
<keyword evidence="16" id="KW-1185">Reference proteome</keyword>
<dbReference type="Gene3D" id="3.30.200.20">
    <property type="entry name" value="Phosphorylase Kinase, domain 1"/>
    <property type="match status" value="1"/>
</dbReference>
<dbReference type="PROSITE" id="PS51178">
    <property type="entry name" value="PASTA"/>
    <property type="match status" value="3"/>
</dbReference>
<keyword evidence="6 15" id="KW-0418">Kinase</keyword>
<dbReference type="RefSeq" id="WP_152204709.1">
    <property type="nucleotide sequence ID" value="NZ_VUKF01000069.1"/>
</dbReference>
<dbReference type="FunFam" id="1.10.510.10:FF:000021">
    <property type="entry name" value="Serine/threonine protein kinase"/>
    <property type="match status" value="1"/>
</dbReference>
<evidence type="ECO:0000256" key="10">
    <source>
        <dbReference type="PROSITE-ProRule" id="PRU10141"/>
    </source>
</evidence>
<dbReference type="Pfam" id="PF00069">
    <property type="entry name" value="Pkinase"/>
    <property type="match status" value="1"/>
</dbReference>
<gene>
    <name evidence="15" type="primary">pknB</name>
    <name evidence="15" type="ORF">GB883_18095</name>
</gene>
<feature type="compositionally biased region" description="Basic and acidic residues" evidence="11">
    <location>
        <begin position="591"/>
        <end position="606"/>
    </location>
</feature>
<evidence type="ECO:0000313" key="15">
    <source>
        <dbReference type="EMBL" id="KAE8762691.1"/>
    </source>
</evidence>
<evidence type="ECO:0000256" key="6">
    <source>
        <dbReference type="ARBA" id="ARBA00022777"/>
    </source>
</evidence>
<dbReference type="PANTHER" id="PTHR43289:SF6">
    <property type="entry name" value="SERINE_THREONINE-PROTEIN KINASE NEKL-3"/>
    <property type="match status" value="1"/>
</dbReference>
<evidence type="ECO:0000256" key="7">
    <source>
        <dbReference type="ARBA" id="ARBA00022840"/>
    </source>
</evidence>
<proteinExistence type="predicted"/>
<evidence type="ECO:0000256" key="5">
    <source>
        <dbReference type="ARBA" id="ARBA00022741"/>
    </source>
</evidence>
<keyword evidence="12" id="KW-0472">Membrane</keyword>
<feature type="region of interest" description="Disordered" evidence="11">
    <location>
        <begin position="574"/>
        <end position="636"/>
    </location>
</feature>
<dbReference type="InterPro" id="IPR011009">
    <property type="entry name" value="Kinase-like_dom_sf"/>
</dbReference>
<dbReference type="Gene3D" id="1.10.510.10">
    <property type="entry name" value="Transferase(Phosphotransferase) domain 1"/>
    <property type="match status" value="1"/>
</dbReference>
<comment type="catalytic activity">
    <reaction evidence="8">
        <text>L-threonyl-[protein] + ATP = O-phospho-L-threonyl-[protein] + ADP + H(+)</text>
        <dbReference type="Rhea" id="RHEA:46608"/>
        <dbReference type="Rhea" id="RHEA-COMP:11060"/>
        <dbReference type="Rhea" id="RHEA-COMP:11605"/>
        <dbReference type="ChEBI" id="CHEBI:15378"/>
        <dbReference type="ChEBI" id="CHEBI:30013"/>
        <dbReference type="ChEBI" id="CHEBI:30616"/>
        <dbReference type="ChEBI" id="CHEBI:61977"/>
        <dbReference type="ChEBI" id="CHEBI:456216"/>
        <dbReference type="EC" id="2.7.11.1"/>
    </reaction>
</comment>
<dbReference type="SUPFAM" id="SSF56112">
    <property type="entry name" value="Protein kinase-like (PK-like)"/>
    <property type="match status" value="1"/>
</dbReference>
<dbReference type="PROSITE" id="PS50011">
    <property type="entry name" value="PROTEIN_KINASE_DOM"/>
    <property type="match status" value="1"/>
</dbReference>
<evidence type="ECO:0000256" key="4">
    <source>
        <dbReference type="ARBA" id="ARBA00022737"/>
    </source>
</evidence>
<evidence type="ECO:0000256" key="2">
    <source>
        <dbReference type="ARBA" id="ARBA00022527"/>
    </source>
</evidence>
<keyword evidence="12" id="KW-1133">Transmembrane helix</keyword>
<dbReference type="InterPro" id="IPR017441">
    <property type="entry name" value="Protein_kinase_ATP_BS"/>
</dbReference>
<organism evidence="15 16">
    <name type="scientific">Georgenia thermotolerans</name>
    <dbReference type="NCBI Taxonomy" id="527326"/>
    <lineage>
        <taxon>Bacteria</taxon>
        <taxon>Bacillati</taxon>
        <taxon>Actinomycetota</taxon>
        <taxon>Actinomycetes</taxon>
        <taxon>Micrococcales</taxon>
        <taxon>Bogoriellaceae</taxon>
        <taxon>Georgenia</taxon>
    </lineage>
</organism>
<dbReference type="InterPro" id="IPR000719">
    <property type="entry name" value="Prot_kinase_dom"/>
</dbReference>
<dbReference type="OrthoDB" id="9762169at2"/>
<keyword evidence="5 10" id="KW-0547">Nucleotide-binding</keyword>
<dbReference type="CDD" id="cd06577">
    <property type="entry name" value="PASTA_pknB"/>
    <property type="match status" value="3"/>
</dbReference>
<evidence type="ECO:0000256" key="1">
    <source>
        <dbReference type="ARBA" id="ARBA00012513"/>
    </source>
</evidence>
<dbReference type="EMBL" id="WHJE01000135">
    <property type="protein sequence ID" value="KAE8762691.1"/>
    <property type="molecule type" value="Genomic_DNA"/>
</dbReference>
<keyword evidence="12" id="KW-0812">Transmembrane</keyword>
<keyword evidence="7 10" id="KW-0067">ATP-binding</keyword>
<dbReference type="AlphaFoldDB" id="A0A7J5UK97"/>
<dbReference type="FunFam" id="3.30.200.20:FF:000035">
    <property type="entry name" value="Serine/threonine protein kinase Stk1"/>
    <property type="match status" value="1"/>
</dbReference>
<keyword evidence="2" id="KW-0723">Serine/threonine-protein kinase</keyword>
<evidence type="ECO:0000256" key="8">
    <source>
        <dbReference type="ARBA" id="ARBA00047899"/>
    </source>
</evidence>
<protein>
    <recommendedName>
        <fullName evidence="1">non-specific serine/threonine protein kinase</fullName>
        <ecNumber evidence="1">2.7.11.1</ecNumber>
    </recommendedName>
</protein>
<dbReference type="EC" id="2.7.11.1" evidence="1"/>
<evidence type="ECO:0000256" key="3">
    <source>
        <dbReference type="ARBA" id="ARBA00022679"/>
    </source>
</evidence>
<feature type="region of interest" description="Disordered" evidence="11">
    <location>
        <begin position="318"/>
        <end position="342"/>
    </location>
</feature>
<feature type="domain" description="Protein kinase" evidence="13">
    <location>
        <begin position="12"/>
        <end position="280"/>
    </location>
</feature>
<feature type="domain" description="PASTA" evidence="14">
    <location>
        <begin position="514"/>
        <end position="576"/>
    </location>
</feature>
<feature type="compositionally biased region" description="Low complexity" evidence="11">
    <location>
        <begin position="321"/>
        <end position="331"/>
    </location>
</feature>
<feature type="binding site" evidence="10">
    <location>
        <position position="41"/>
    </location>
    <ligand>
        <name>ATP</name>
        <dbReference type="ChEBI" id="CHEBI:30616"/>
    </ligand>
</feature>
<dbReference type="CDD" id="cd14014">
    <property type="entry name" value="STKc_PknB_like"/>
    <property type="match status" value="1"/>
</dbReference>
<keyword evidence="3" id="KW-0808">Transferase</keyword>
<evidence type="ECO:0000256" key="9">
    <source>
        <dbReference type="ARBA" id="ARBA00048679"/>
    </source>
</evidence>
<dbReference type="InterPro" id="IPR005543">
    <property type="entry name" value="PASTA_dom"/>
</dbReference>
<dbReference type="Pfam" id="PF03793">
    <property type="entry name" value="PASTA"/>
    <property type="match status" value="3"/>
</dbReference>
<comment type="catalytic activity">
    <reaction evidence="9">
        <text>L-seryl-[protein] + ATP = O-phospho-L-seryl-[protein] + ADP + H(+)</text>
        <dbReference type="Rhea" id="RHEA:17989"/>
        <dbReference type="Rhea" id="RHEA-COMP:9863"/>
        <dbReference type="Rhea" id="RHEA-COMP:11604"/>
        <dbReference type="ChEBI" id="CHEBI:15378"/>
        <dbReference type="ChEBI" id="CHEBI:29999"/>
        <dbReference type="ChEBI" id="CHEBI:30616"/>
        <dbReference type="ChEBI" id="CHEBI:83421"/>
        <dbReference type="ChEBI" id="CHEBI:456216"/>
        <dbReference type="EC" id="2.7.11.1"/>
    </reaction>
</comment>
<dbReference type="GO" id="GO:0005524">
    <property type="term" value="F:ATP binding"/>
    <property type="evidence" value="ECO:0007669"/>
    <property type="project" value="UniProtKB-UniRule"/>
</dbReference>
<keyword evidence="4" id="KW-0677">Repeat</keyword>
<dbReference type="PROSITE" id="PS00107">
    <property type="entry name" value="PROTEIN_KINASE_ATP"/>
    <property type="match status" value="1"/>
</dbReference>
<dbReference type="InterPro" id="IPR008271">
    <property type="entry name" value="Ser/Thr_kinase_AS"/>
</dbReference>
<dbReference type="Gene3D" id="3.30.10.20">
    <property type="match status" value="3"/>
</dbReference>
<comment type="caution">
    <text evidence="15">The sequence shown here is derived from an EMBL/GenBank/DDBJ whole genome shotgun (WGS) entry which is preliminary data.</text>
</comment>
<feature type="domain" description="PASTA" evidence="14">
    <location>
        <begin position="445"/>
        <end position="512"/>
    </location>
</feature>
<sequence length="636" mass="65676">MDEIPRVLAGRYEVGELIGRGGMAEVHIGYDNRLSRTVAIKVLRSDLAKDPTFQARFRREAQSAAALNHPSIVAVYDSGEEIVTGLGNQTTTVPYIVMEYVEGHTVRSLLAGGDPVPIDEAVDIVVGVLNALEYSHHEGIVHRDIKPGNIMLTPTGAVKVMDFGIARAMTDSAATMTQTHAVVGTAQYLSPEQARGEVVDARSDLYSTGCLLYELLTGQPPFQGDSAVAVAYQHVREMPKPPSAVTPDVPESLDRVVLKALAKDRDDRYADAAHMRTDLLAAVHGGRVEAPTVAAWGAAGAAGATAVTTPLQAATATRRLGAPVPAASSPATAPPGPPEEERRKSRWWVWLLAVLAVAAAAGIAFMLLNPADKTPPPPEQVAVPAMAGMDQNAARAALSQAGLKANIVDPVPSDTVQPGLFVESDPAVGTKVDVDSTVNLAFSSGPNAVDVPNVAGMSQDQAAAALKSAGLAVGNVSEANDPSVGIGDVISTDPKAGASAAPGTAVKLTIASPNADLPDLKGKTEEEASGILRSLDLGVRIETVPSGDFPAGTVLEQSRPAGVVARGETITLQVATEAQNAPSPSPTDTGKPSDKKSDKNTDKNTDTPDTSGGDGGDTSGSPTGDFFDHQGFPLGG</sequence>
<evidence type="ECO:0000256" key="12">
    <source>
        <dbReference type="SAM" id="Phobius"/>
    </source>
</evidence>
<feature type="transmembrane region" description="Helical" evidence="12">
    <location>
        <begin position="347"/>
        <end position="368"/>
    </location>
</feature>
<dbReference type="NCBIfam" id="NF033483">
    <property type="entry name" value="PknB_PASTA_kin"/>
    <property type="match status" value="1"/>
</dbReference>
<evidence type="ECO:0000259" key="13">
    <source>
        <dbReference type="PROSITE" id="PS50011"/>
    </source>
</evidence>
<dbReference type="SMART" id="SM00740">
    <property type="entry name" value="PASTA"/>
    <property type="match status" value="3"/>
</dbReference>
<name>A0A7J5UK97_9MICO</name>
<reference evidence="15 16" key="1">
    <citation type="submission" date="2019-10" db="EMBL/GenBank/DDBJ databases">
        <title>Georgenia wutianyii sp. nov. and Georgenia yuyongxinii sp. nov. isolated from plateau pika (Ochotona curzoniae) in the Qinghai-Tibet plateau of China.</title>
        <authorList>
            <person name="Tian Z."/>
        </authorList>
    </citation>
    <scope>NUCLEOTIDE SEQUENCE [LARGE SCALE GENOMIC DNA]</scope>
    <source>
        <strain evidence="15 16">DSM 21501</strain>
    </source>
</reference>